<dbReference type="GO" id="GO:0006281">
    <property type="term" value="P:DNA repair"/>
    <property type="evidence" value="ECO:0007669"/>
    <property type="project" value="InterPro"/>
</dbReference>
<proteinExistence type="predicted"/>
<dbReference type="InterPro" id="IPR050356">
    <property type="entry name" value="SulA_CellDiv_inhibitor"/>
</dbReference>
<dbReference type="SUPFAM" id="SSF56672">
    <property type="entry name" value="DNA/RNA polymerases"/>
    <property type="match status" value="1"/>
</dbReference>
<dbReference type="GO" id="GO:0003684">
    <property type="term" value="F:damaged DNA binding"/>
    <property type="evidence" value="ECO:0007669"/>
    <property type="project" value="InterPro"/>
</dbReference>
<dbReference type="EMBL" id="JABFCZ010000011">
    <property type="protein sequence ID" value="MBD1546877.1"/>
    <property type="molecule type" value="Genomic_DNA"/>
</dbReference>
<reference evidence="4" key="1">
    <citation type="submission" date="2020-05" db="EMBL/GenBank/DDBJ databases">
        <title>Identification of trans-AT polyketide cluster in two marine bacteria, producers of a novel glutaramide-containing polyketide sesbanimide D and analogs.</title>
        <authorList>
            <person name="Kacar D."/>
            <person name="Rodriguez P."/>
            <person name="Canedo L."/>
            <person name="Gonzalez E."/>
            <person name="Galan B."/>
            <person name="De La Calle F."/>
            <person name="Garcia J.L."/>
        </authorList>
    </citation>
    <scope>NUCLEOTIDE SEQUENCE</scope>
    <source>
        <strain evidence="4">PHM038</strain>
    </source>
</reference>
<feature type="domain" description="UmuC" evidence="3">
    <location>
        <begin position="26"/>
        <end position="149"/>
    </location>
</feature>
<gene>
    <name evidence="4" type="ORF">HK439_11430</name>
</gene>
<comment type="caution">
    <text evidence="4">The sequence shown here is derived from an EMBL/GenBank/DDBJ whole genome shotgun (WGS) entry which is preliminary data.</text>
</comment>
<name>A0A926S6V1_9HYPH</name>
<evidence type="ECO:0000256" key="1">
    <source>
        <dbReference type="ARBA" id="ARBA00022763"/>
    </source>
</evidence>
<dbReference type="InterPro" id="IPR001126">
    <property type="entry name" value="UmuC"/>
</dbReference>
<dbReference type="AlphaFoldDB" id="A0A926S6V1"/>
<organism evidence="4 5">
    <name type="scientific">Roseibium aggregatum</name>
    <dbReference type="NCBI Taxonomy" id="187304"/>
    <lineage>
        <taxon>Bacteria</taxon>
        <taxon>Pseudomonadati</taxon>
        <taxon>Pseudomonadota</taxon>
        <taxon>Alphaproteobacteria</taxon>
        <taxon>Hyphomicrobiales</taxon>
        <taxon>Stappiaceae</taxon>
        <taxon>Roseibium</taxon>
    </lineage>
</organism>
<feature type="region of interest" description="Disordered" evidence="2">
    <location>
        <begin position="1"/>
        <end position="21"/>
    </location>
</feature>
<evidence type="ECO:0000256" key="2">
    <source>
        <dbReference type="SAM" id="MobiDB-lite"/>
    </source>
</evidence>
<protein>
    <submittedName>
        <fullName evidence="4">DNA polymerase Y family protein</fullName>
    </submittedName>
</protein>
<dbReference type="RefSeq" id="WP_328804142.1">
    <property type="nucleotide sequence ID" value="NZ_JABFCZ010000011.1"/>
</dbReference>
<dbReference type="InterPro" id="IPR043502">
    <property type="entry name" value="DNA/RNA_pol_sf"/>
</dbReference>
<dbReference type="CDD" id="cd03468">
    <property type="entry name" value="PolY_like"/>
    <property type="match status" value="1"/>
</dbReference>
<dbReference type="PANTHER" id="PTHR35369:SF2">
    <property type="entry name" value="BLR3025 PROTEIN"/>
    <property type="match status" value="1"/>
</dbReference>
<evidence type="ECO:0000259" key="3">
    <source>
        <dbReference type="Pfam" id="PF00817"/>
    </source>
</evidence>
<keyword evidence="1" id="KW-0227">DNA damage</keyword>
<dbReference type="Proteomes" id="UP000598467">
    <property type="component" value="Unassembled WGS sequence"/>
</dbReference>
<evidence type="ECO:0000313" key="5">
    <source>
        <dbReference type="Proteomes" id="UP000598467"/>
    </source>
</evidence>
<dbReference type="PANTHER" id="PTHR35369">
    <property type="entry name" value="BLR3025 PROTEIN-RELATED"/>
    <property type="match status" value="1"/>
</dbReference>
<sequence>MGPSWRVRRAPDSGSTSPRPVEAVPPLAVVAKIRNAQRITCLTASARALGLRSGEALADARARVPSLLAEEAAPREDALLLGFVADWCDRYTPLVAIDGDDGLFLDITGCAHLFGGEEAMLADALDRLERQGFAVRGAIADTPGAAWAVARYGDGGSIASGQQEQALASLPLAALRLDAEAVEGLERVGLSRIGDIATRPRAPLANRFGPAPVRRLDQAFGREGEPISPRFAAPLIMAERRFFEPIGRLEDVSAVALSLAGQLSDALERRCQGGRAFELALFRVDGAVQKLAVGTSRPLRVPKRILALFAEKLKADESVLDAGYGYDLVRLAVLEAQDEDPAQLDLGGQGVAEAEADLAGLIDRLGARLGLDRVTRLLPVDRHLPESQTALVPAAAVREDALAWTGFSSVVLGCDDLGLGASGEVGLLQARQSSEMPLERPLRLLDPAEQVDAIAMVPEGPPLRFRWRRTLYRVVRSEGPERIAPPWWVGAPDAPPLTREGVTRDYFRIEDDAGRRFWLYREGLYARETATPRWYLHGVFA</sequence>
<accession>A0A926S6V1</accession>
<evidence type="ECO:0000313" key="4">
    <source>
        <dbReference type="EMBL" id="MBD1546877.1"/>
    </source>
</evidence>
<dbReference type="Pfam" id="PF00817">
    <property type="entry name" value="IMS"/>
    <property type="match status" value="1"/>
</dbReference>